<gene>
    <name evidence="3" type="ORF">QQF64_024211</name>
</gene>
<sequence length="592" mass="63437">MPEAAQTTITRSGPVTVEQESAQCFTAVGHTKQRQPGAGHTRAKLYSPMPILSRMRRRAAELGPSTTCYLARSSGLSIYGVSSRRTGLWVGLQIGHNCLSQRLKERNGVMTGFRGFTHLSRRCYAAARRSEALTEPLVTRKPAAAPALPPQDVQVSKLPSGLLVASLENCSPVSKIGVFVKAGSRYETAENLGVTHILRLASNLTTKGASAFRICRGLEAVGASLSVTSSREHMVYSLDCLRDDFDSVIEYLINVTTAPDFRPWELSDLTPRVKIDKAVADQSPQIGVLEKLHEAAYKNALSNSLYCPDHMVGKISVDQLQQFFANNYTSARMALVGLGISHAALKKVGEQFFSTHAGAPGAKAVYRGGELRVQSGGGLVHALLACEGAAAGSAEANAFSVLQRLLGAGPHVKRGSNITSKLSQGIAKATAQPFDATAFSATYSDSGLFGVYIISQAESAREVINAAMAQVTAVAEGRLTADDLTRAKTQLKADYLMSLESSEGLLEELGVQVLSSGAYSSPQSVTQNIDSVTSSDVVKAAKKFVESKKTMSSCGHLANTPFVDEFSRSRELLRDGYVDVEWQRALRMANKP</sequence>
<evidence type="ECO:0000259" key="2">
    <source>
        <dbReference type="Pfam" id="PF05193"/>
    </source>
</evidence>
<feature type="domain" description="Peptidase M16 N-terminal" evidence="1">
    <location>
        <begin position="164"/>
        <end position="309"/>
    </location>
</feature>
<organism evidence="3 4">
    <name type="scientific">Cirrhinus molitorella</name>
    <name type="common">mud carp</name>
    <dbReference type="NCBI Taxonomy" id="172907"/>
    <lineage>
        <taxon>Eukaryota</taxon>
        <taxon>Metazoa</taxon>
        <taxon>Chordata</taxon>
        <taxon>Craniata</taxon>
        <taxon>Vertebrata</taxon>
        <taxon>Euteleostomi</taxon>
        <taxon>Actinopterygii</taxon>
        <taxon>Neopterygii</taxon>
        <taxon>Teleostei</taxon>
        <taxon>Ostariophysi</taxon>
        <taxon>Cypriniformes</taxon>
        <taxon>Cyprinidae</taxon>
        <taxon>Labeoninae</taxon>
        <taxon>Labeonini</taxon>
        <taxon>Cirrhinus</taxon>
    </lineage>
</organism>
<dbReference type="SUPFAM" id="SSF63411">
    <property type="entry name" value="LuxS/MPP-like metallohydrolase"/>
    <property type="match status" value="2"/>
</dbReference>
<keyword evidence="4" id="KW-1185">Reference proteome</keyword>
<dbReference type="Proteomes" id="UP001558613">
    <property type="component" value="Unassembled WGS sequence"/>
</dbReference>
<proteinExistence type="predicted"/>
<dbReference type="InterPro" id="IPR050361">
    <property type="entry name" value="MPP/UQCRC_Complex"/>
</dbReference>
<dbReference type="InterPro" id="IPR007863">
    <property type="entry name" value="Peptidase_M16_C"/>
</dbReference>
<dbReference type="EMBL" id="JAYMGO010000003">
    <property type="protein sequence ID" value="KAL1277538.1"/>
    <property type="molecule type" value="Genomic_DNA"/>
</dbReference>
<name>A0ABR3NLJ4_9TELE</name>
<evidence type="ECO:0000313" key="4">
    <source>
        <dbReference type="Proteomes" id="UP001558613"/>
    </source>
</evidence>
<dbReference type="PANTHER" id="PTHR11851:SF226">
    <property type="entry name" value="CYTOCHROME B-C1 COMPLEX SUBUNIT 2, MITOCHONDRIAL"/>
    <property type="match status" value="1"/>
</dbReference>
<evidence type="ECO:0008006" key="5">
    <source>
        <dbReference type="Google" id="ProtNLM"/>
    </source>
</evidence>
<dbReference type="InterPro" id="IPR011765">
    <property type="entry name" value="Pept_M16_N"/>
</dbReference>
<dbReference type="Gene3D" id="3.30.830.10">
    <property type="entry name" value="Metalloenzyme, LuxS/M16 peptidase-like"/>
    <property type="match status" value="2"/>
</dbReference>
<dbReference type="Pfam" id="PF05193">
    <property type="entry name" value="Peptidase_M16_C"/>
    <property type="match status" value="1"/>
</dbReference>
<dbReference type="Pfam" id="PF00675">
    <property type="entry name" value="Peptidase_M16"/>
    <property type="match status" value="1"/>
</dbReference>
<protein>
    <recommendedName>
        <fullName evidence="5">Ubiquinol-cytochrome c reductase core protein II</fullName>
    </recommendedName>
</protein>
<reference evidence="3 4" key="1">
    <citation type="submission" date="2023-09" db="EMBL/GenBank/DDBJ databases">
        <authorList>
            <person name="Wang M."/>
        </authorList>
    </citation>
    <scope>NUCLEOTIDE SEQUENCE [LARGE SCALE GENOMIC DNA]</scope>
    <source>
        <strain evidence="3">GT-2023</strain>
        <tissue evidence="3">Liver</tissue>
    </source>
</reference>
<feature type="domain" description="Peptidase M16 C-terminal" evidence="2">
    <location>
        <begin position="314"/>
        <end position="491"/>
    </location>
</feature>
<dbReference type="InterPro" id="IPR011249">
    <property type="entry name" value="Metalloenz_LuxS/M16"/>
</dbReference>
<comment type="caution">
    <text evidence="3">The sequence shown here is derived from an EMBL/GenBank/DDBJ whole genome shotgun (WGS) entry which is preliminary data.</text>
</comment>
<dbReference type="PANTHER" id="PTHR11851">
    <property type="entry name" value="METALLOPROTEASE"/>
    <property type="match status" value="1"/>
</dbReference>
<evidence type="ECO:0000259" key="1">
    <source>
        <dbReference type="Pfam" id="PF00675"/>
    </source>
</evidence>
<evidence type="ECO:0000313" key="3">
    <source>
        <dbReference type="EMBL" id="KAL1277538.1"/>
    </source>
</evidence>
<accession>A0ABR3NLJ4</accession>